<dbReference type="InterPro" id="IPR042534">
    <property type="entry name" value="SAP18_sf"/>
</dbReference>
<dbReference type="InterPro" id="IPR010516">
    <property type="entry name" value="SAP18"/>
</dbReference>
<evidence type="ECO:0000313" key="7">
    <source>
        <dbReference type="Proteomes" id="UP000887577"/>
    </source>
</evidence>
<sequence length="189" mass="21857">MHSNVISEVDIKADKVIDREKVCPLLLRIFVTNMRHNPIQEYKGGSVPSHNELQIYTWMDCTLRELMFCIKDVNVDSRRKGTTFDFAIVTPDFRSNRMNFKSIGITTHGFKGVDDNKTLASCKFQVGDYIDVAITPAAIQNRGRHNEFQRGGDYPRGDFPRGDFPRRSNEGPGRRFDRFNSTSDRRYRD</sequence>
<dbReference type="Proteomes" id="UP000887577">
    <property type="component" value="Unplaced"/>
</dbReference>
<dbReference type="WBParaSite" id="PSU_v2.g6435.t1">
    <property type="protein sequence ID" value="PSU_v2.g6435.t1"/>
    <property type="gene ID" value="PSU_v2.g6435"/>
</dbReference>
<dbReference type="AlphaFoldDB" id="A0A914Z136"/>
<dbReference type="FunFam" id="3.10.20.550:FF:000001">
    <property type="entry name" value="Histone deacetylase complex subunit SAP18"/>
    <property type="match status" value="1"/>
</dbReference>
<accession>A0A914Z136</accession>
<dbReference type="PANTHER" id="PTHR13082">
    <property type="entry name" value="SAP18"/>
    <property type="match status" value="1"/>
</dbReference>
<feature type="compositionally biased region" description="Basic and acidic residues" evidence="6">
    <location>
        <begin position="144"/>
        <end position="189"/>
    </location>
</feature>
<keyword evidence="2" id="KW-0678">Repressor</keyword>
<evidence type="ECO:0000256" key="5">
    <source>
        <dbReference type="ARBA" id="ARBA00030511"/>
    </source>
</evidence>
<keyword evidence="7" id="KW-1185">Reference proteome</keyword>
<evidence type="ECO:0000256" key="4">
    <source>
        <dbReference type="ARBA" id="ARBA00023163"/>
    </source>
</evidence>
<dbReference type="GO" id="GO:0003714">
    <property type="term" value="F:transcription corepressor activity"/>
    <property type="evidence" value="ECO:0007669"/>
    <property type="project" value="TreeGrafter"/>
</dbReference>
<dbReference type="Pfam" id="PF06487">
    <property type="entry name" value="SAP18"/>
    <property type="match status" value="1"/>
</dbReference>
<dbReference type="GO" id="GO:0005634">
    <property type="term" value="C:nucleus"/>
    <property type="evidence" value="ECO:0007669"/>
    <property type="project" value="TreeGrafter"/>
</dbReference>
<proteinExistence type="inferred from homology"/>
<evidence type="ECO:0000256" key="1">
    <source>
        <dbReference type="ARBA" id="ARBA00009143"/>
    </source>
</evidence>
<evidence type="ECO:0000256" key="6">
    <source>
        <dbReference type="SAM" id="MobiDB-lite"/>
    </source>
</evidence>
<evidence type="ECO:0000256" key="2">
    <source>
        <dbReference type="ARBA" id="ARBA00022491"/>
    </source>
</evidence>
<organism evidence="7 8">
    <name type="scientific">Panagrolaimus superbus</name>
    <dbReference type="NCBI Taxonomy" id="310955"/>
    <lineage>
        <taxon>Eukaryota</taxon>
        <taxon>Metazoa</taxon>
        <taxon>Ecdysozoa</taxon>
        <taxon>Nematoda</taxon>
        <taxon>Chromadorea</taxon>
        <taxon>Rhabditida</taxon>
        <taxon>Tylenchina</taxon>
        <taxon>Panagrolaimomorpha</taxon>
        <taxon>Panagrolaimoidea</taxon>
        <taxon>Panagrolaimidae</taxon>
        <taxon>Panagrolaimus</taxon>
    </lineage>
</organism>
<dbReference type="PANTHER" id="PTHR13082:SF0">
    <property type="entry name" value="HISTONE DEACETYLASE COMPLEX SUBUNIT SAP18"/>
    <property type="match status" value="1"/>
</dbReference>
<evidence type="ECO:0000313" key="8">
    <source>
        <dbReference type="WBParaSite" id="PSU_v2.g6435.t1"/>
    </source>
</evidence>
<name>A0A914Z136_9BILA</name>
<comment type="similarity">
    <text evidence="1">Belongs to the SAP18 family.</text>
</comment>
<feature type="region of interest" description="Disordered" evidence="6">
    <location>
        <begin position="143"/>
        <end position="189"/>
    </location>
</feature>
<keyword evidence="4" id="KW-0804">Transcription</keyword>
<keyword evidence="3" id="KW-0805">Transcription regulation</keyword>
<dbReference type="Gene3D" id="3.10.20.550">
    <property type="entry name" value="ASAP complex, SAP18 subunit"/>
    <property type="match status" value="1"/>
</dbReference>
<reference evidence="8" key="1">
    <citation type="submission" date="2022-11" db="UniProtKB">
        <authorList>
            <consortium name="WormBaseParasite"/>
        </authorList>
    </citation>
    <scope>IDENTIFICATION</scope>
</reference>
<evidence type="ECO:0000256" key="3">
    <source>
        <dbReference type="ARBA" id="ARBA00023015"/>
    </source>
</evidence>
<protein>
    <recommendedName>
        <fullName evidence="5">18 kDa Sin3-associated polypeptide</fullName>
    </recommendedName>
</protein>